<organism evidence="8 9">
    <name type="scientific">Octopus sinensis</name>
    <name type="common">East Asian common octopus</name>
    <dbReference type="NCBI Taxonomy" id="2607531"/>
    <lineage>
        <taxon>Eukaryota</taxon>
        <taxon>Metazoa</taxon>
        <taxon>Spiralia</taxon>
        <taxon>Lophotrochozoa</taxon>
        <taxon>Mollusca</taxon>
        <taxon>Cephalopoda</taxon>
        <taxon>Coleoidea</taxon>
        <taxon>Octopodiformes</taxon>
        <taxon>Octopoda</taxon>
        <taxon>Incirrata</taxon>
        <taxon>Octopodidae</taxon>
        <taxon>Octopus</taxon>
    </lineage>
</organism>
<dbReference type="Gene3D" id="3.30.70.330">
    <property type="match status" value="1"/>
</dbReference>
<keyword evidence="5" id="KW-0539">Nucleus</keyword>
<keyword evidence="4 6" id="KW-0694">RNA-binding</keyword>
<evidence type="ECO:0000313" key="8">
    <source>
        <dbReference type="Proteomes" id="UP000515154"/>
    </source>
</evidence>
<dbReference type="Proteomes" id="UP000515154">
    <property type="component" value="Unplaced"/>
</dbReference>
<dbReference type="PANTHER" id="PTHR23003:SF62">
    <property type="entry name" value="SERINE_ARGININE (SR)-TYPE SHUTTLING MRNA BINDING PROTEIN NPL3"/>
    <property type="match status" value="1"/>
</dbReference>
<evidence type="ECO:0000256" key="4">
    <source>
        <dbReference type="ARBA" id="ARBA00022884"/>
    </source>
</evidence>
<dbReference type="PANTHER" id="PTHR23003">
    <property type="entry name" value="RNA RECOGNITION MOTIF RRM DOMAIN CONTAINING PROTEIN"/>
    <property type="match status" value="1"/>
</dbReference>
<dbReference type="Pfam" id="PF00076">
    <property type="entry name" value="RRM_1"/>
    <property type="match status" value="1"/>
</dbReference>
<dbReference type="GO" id="GO:0005737">
    <property type="term" value="C:cytoplasm"/>
    <property type="evidence" value="ECO:0007669"/>
    <property type="project" value="TreeGrafter"/>
</dbReference>
<dbReference type="AlphaFoldDB" id="A0A6P7U2Z8"/>
<keyword evidence="2" id="KW-0507">mRNA processing</keyword>
<dbReference type="PROSITE" id="PS50102">
    <property type="entry name" value="RRM"/>
    <property type="match status" value="1"/>
</dbReference>
<keyword evidence="3" id="KW-0677">Repeat</keyword>
<evidence type="ECO:0000256" key="5">
    <source>
        <dbReference type="ARBA" id="ARBA00023242"/>
    </source>
</evidence>
<dbReference type="InterPro" id="IPR050374">
    <property type="entry name" value="RRT5_SRSF_SR"/>
</dbReference>
<dbReference type="Gene3D" id="1.20.1250.40">
    <property type="match status" value="1"/>
</dbReference>
<dbReference type="SMART" id="SM00360">
    <property type="entry name" value="RRM"/>
    <property type="match status" value="1"/>
</dbReference>
<proteinExistence type="predicted"/>
<accession>A0A6P7U2Z8</accession>
<dbReference type="SUPFAM" id="SSF47819">
    <property type="entry name" value="HRDC-like"/>
    <property type="match status" value="1"/>
</dbReference>
<evidence type="ECO:0000256" key="3">
    <source>
        <dbReference type="ARBA" id="ARBA00022737"/>
    </source>
</evidence>
<dbReference type="GO" id="GO:0005634">
    <property type="term" value="C:nucleus"/>
    <property type="evidence" value="ECO:0007669"/>
    <property type="project" value="UniProtKB-SubCell"/>
</dbReference>
<dbReference type="InterPro" id="IPR005574">
    <property type="entry name" value="Rpb4/RPC9"/>
</dbReference>
<gene>
    <name evidence="9" type="primary">LOC115229712</name>
</gene>
<keyword evidence="8" id="KW-1185">Reference proteome</keyword>
<dbReference type="GO" id="GO:0000166">
    <property type="term" value="F:nucleotide binding"/>
    <property type="evidence" value="ECO:0007669"/>
    <property type="project" value="InterPro"/>
</dbReference>
<protein>
    <submittedName>
        <fullName evidence="9">Probable splicing factor, arginine/serine-rich 5</fullName>
    </submittedName>
</protein>
<dbReference type="KEGG" id="osn:115229712"/>
<dbReference type="InterPro" id="IPR010997">
    <property type="entry name" value="HRDC-like_sf"/>
</dbReference>
<dbReference type="GO" id="GO:0030880">
    <property type="term" value="C:RNA polymerase complex"/>
    <property type="evidence" value="ECO:0007669"/>
    <property type="project" value="InterPro"/>
</dbReference>
<dbReference type="GO" id="GO:0006352">
    <property type="term" value="P:DNA-templated transcription initiation"/>
    <property type="evidence" value="ECO:0007669"/>
    <property type="project" value="InterPro"/>
</dbReference>
<dbReference type="GO" id="GO:0006397">
    <property type="term" value="P:mRNA processing"/>
    <property type="evidence" value="ECO:0007669"/>
    <property type="project" value="UniProtKB-KW"/>
</dbReference>
<dbReference type="RefSeq" id="XP_029655882.1">
    <property type="nucleotide sequence ID" value="XM_029800022.1"/>
</dbReference>
<dbReference type="InterPro" id="IPR038324">
    <property type="entry name" value="Rpb4/RPC9_sf"/>
</dbReference>
<dbReference type="InterPro" id="IPR012677">
    <property type="entry name" value="Nucleotide-bd_a/b_plait_sf"/>
</dbReference>
<dbReference type="Pfam" id="PF03874">
    <property type="entry name" value="RNA_pol_Rpb4"/>
    <property type="match status" value="1"/>
</dbReference>
<evidence type="ECO:0000256" key="2">
    <source>
        <dbReference type="ARBA" id="ARBA00022664"/>
    </source>
</evidence>
<dbReference type="SMART" id="SM00657">
    <property type="entry name" value="RPOL4c"/>
    <property type="match status" value="1"/>
</dbReference>
<dbReference type="SUPFAM" id="SSF54928">
    <property type="entry name" value="RNA-binding domain, RBD"/>
    <property type="match status" value="1"/>
</dbReference>
<comment type="subcellular location">
    <subcellularLocation>
        <location evidence="1">Nucleus</location>
    </subcellularLocation>
</comment>
<evidence type="ECO:0000256" key="1">
    <source>
        <dbReference type="ARBA" id="ARBA00004123"/>
    </source>
</evidence>
<sequence length="214" mass="24857">MSYRNDARLYVGNLPADIRESEIENIFRKYGRVVHVDLKQPRNGRGLPFAFVEMDHRHAADDAVHRRNGYSVDGYRIRVEFPKGSYSRSSNRTSSFVPRRSKNSVIVSVVSSIKRIARIDRKLSKNKKTIPAILHNTKDYIEKITPNTVKLSEIDSFTESLKKFKLKKPEVLMIINLMPRSEVELYTIIEMIESRFSNDEIQDMIQLIISALER</sequence>
<evidence type="ECO:0000313" key="9">
    <source>
        <dbReference type="RefSeq" id="XP_029655882.1"/>
    </source>
</evidence>
<feature type="domain" description="RRM" evidence="7">
    <location>
        <begin position="7"/>
        <end position="84"/>
    </location>
</feature>
<evidence type="ECO:0000259" key="7">
    <source>
        <dbReference type="PROSITE" id="PS50102"/>
    </source>
</evidence>
<reference evidence="9" key="1">
    <citation type="submission" date="2025-08" db="UniProtKB">
        <authorList>
            <consortium name="RefSeq"/>
        </authorList>
    </citation>
    <scope>IDENTIFICATION</scope>
</reference>
<dbReference type="InterPro" id="IPR000504">
    <property type="entry name" value="RRM_dom"/>
</dbReference>
<dbReference type="InterPro" id="IPR006590">
    <property type="entry name" value="RNA_pol_Rpb4/RPC9_core"/>
</dbReference>
<dbReference type="GO" id="GO:0003729">
    <property type="term" value="F:mRNA binding"/>
    <property type="evidence" value="ECO:0007669"/>
    <property type="project" value="TreeGrafter"/>
</dbReference>
<dbReference type="InterPro" id="IPR035979">
    <property type="entry name" value="RBD_domain_sf"/>
</dbReference>
<name>A0A6P7U2Z8_9MOLL</name>
<evidence type="ECO:0000256" key="6">
    <source>
        <dbReference type="PROSITE-ProRule" id="PRU00176"/>
    </source>
</evidence>